<dbReference type="GO" id="GO:0005886">
    <property type="term" value="C:plasma membrane"/>
    <property type="evidence" value="ECO:0007669"/>
    <property type="project" value="TreeGrafter"/>
</dbReference>
<evidence type="ECO:0000256" key="6">
    <source>
        <dbReference type="SAM" id="MobiDB-lite"/>
    </source>
</evidence>
<evidence type="ECO:0000313" key="8">
    <source>
        <dbReference type="EMBL" id="RSX53450.1"/>
    </source>
</evidence>
<reference evidence="8 9" key="1">
    <citation type="submission" date="2018-09" db="EMBL/GenBank/DDBJ databases">
        <title>Characterization of the phylogenetic diversity of five novel species belonging to the genus Bifidobacterium.</title>
        <authorList>
            <person name="Lugli G.A."/>
            <person name="Duranti S."/>
            <person name="Milani C."/>
        </authorList>
    </citation>
    <scope>NUCLEOTIDE SEQUENCE [LARGE SCALE GENOMIC DNA]</scope>
    <source>
        <strain evidence="8 9">2034B</strain>
    </source>
</reference>
<evidence type="ECO:0000256" key="3">
    <source>
        <dbReference type="ARBA" id="ARBA00022692"/>
    </source>
</evidence>
<feature type="transmembrane region" description="Helical" evidence="7">
    <location>
        <begin position="202"/>
        <end position="221"/>
    </location>
</feature>
<protein>
    <submittedName>
        <fullName evidence="8">Manganese transporter</fullName>
    </submittedName>
</protein>
<feature type="transmembrane region" description="Helical" evidence="7">
    <location>
        <begin position="327"/>
        <end position="349"/>
    </location>
</feature>
<feature type="region of interest" description="Disordered" evidence="6">
    <location>
        <begin position="1"/>
        <end position="42"/>
    </location>
</feature>
<feature type="transmembrane region" description="Helical" evidence="7">
    <location>
        <begin position="436"/>
        <end position="458"/>
    </location>
</feature>
<proteinExistence type="predicted"/>
<keyword evidence="3 7" id="KW-0812">Transmembrane</keyword>
<dbReference type="InterPro" id="IPR001046">
    <property type="entry name" value="NRAMP_fam"/>
</dbReference>
<keyword evidence="4 7" id="KW-1133">Transmembrane helix</keyword>
<keyword evidence="5 7" id="KW-0472">Membrane</keyword>
<dbReference type="PANTHER" id="PTHR11706:SF33">
    <property type="entry name" value="NATURAL RESISTANCE-ASSOCIATED MACROPHAGE PROTEIN 2"/>
    <property type="match status" value="1"/>
</dbReference>
<dbReference type="GO" id="GO:0005384">
    <property type="term" value="F:manganese ion transmembrane transporter activity"/>
    <property type="evidence" value="ECO:0007669"/>
    <property type="project" value="TreeGrafter"/>
</dbReference>
<dbReference type="AlphaFoldDB" id="A0A430FKY6"/>
<comment type="caution">
    <text evidence="8">The sequence shown here is derived from an EMBL/GenBank/DDBJ whole genome shotgun (WGS) entry which is preliminary data.</text>
</comment>
<dbReference type="GO" id="GO:0034755">
    <property type="term" value="P:iron ion transmembrane transport"/>
    <property type="evidence" value="ECO:0007669"/>
    <property type="project" value="TreeGrafter"/>
</dbReference>
<dbReference type="PRINTS" id="PR00447">
    <property type="entry name" value="NATRESASSCMP"/>
</dbReference>
<feature type="transmembrane region" description="Helical" evidence="7">
    <location>
        <begin position="370"/>
        <end position="390"/>
    </location>
</feature>
<keyword evidence="2" id="KW-0813">Transport</keyword>
<dbReference type="EMBL" id="QXGL01000002">
    <property type="protein sequence ID" value="RSX53450.1"/>
    <property type="molecule type" value="Genomic_DNA"/>
</dbReference>
<evidence type="ECO:0000313" key="9">
    <source>
        <dbReference type="Proteomes" id="UP000287533"/>
    </source>
</evidence>
<feature type="transmembrane region" description="Helical" evidence="7">
    <location>
        <begin position="93"/>
        <end position="111"/>
    </location>
</feature>
<dbReference type="NCBIfam" id="NF037982">
    <property type="entry name" value="Nramp_1"/>
    <property type="match status" value="1"/>
</dbReference>
<feature type="transmembrane region" description="Helical" evidence="7">
    <location>
        <begin position="289"/>
        <end position="307"/>
    </location>
</feature>
<dbReference type="GO" id="GO:0015086">
    <property type="term" value="F:cadmium ion transmembrane transporter activity"/>
    <property type="evidence" value="ECO:0007669"/>
    <property type="project" value="TreeGrafter"/>
</dbReference>
<dbReference type="NCBIfam" id="NF001923">
    <property type="entry name" value="PRK00701.1"/>
    <property type="match status" value="1"/>
</dbReference>
<accession>A0A430FKY6</accession>
<dbReference type="PANTHER" id="PTHR11706">
    <property type="entry name" value="SOLUTE CARRIER PROTEIN FAMILY 11 MEMBER"/>
    <property type="match status" value="1"/>
</dbReference>
<evidence type="ECO:0000256" key="5">
    <source>
        <dbReference type="ARBA" id="ARBA00023136"/>
    </source>
</evidence>
<dbReference type="Proteomes" id="UP000287533">
    <property type="component" value="Unassembled WGS sequence"/>
</dbReference>
<sequence>MTNEIGGEHSTHIEHDTGTPSVSTMPEAPGELRTPDTPPTPQIDIERQRAAEAGTHQHHGHALASILGPAFVAAVAYVDPGNVAANITSGARYGYLLVWVLVLANAMSVLIQYQSAKLGIVTGKSLPELLGERMSDAGRFMFFMQAEVIAIATDLAEVIGGAIALNLLFGLHLFVGGLVIGAISTVLLWFQGGRTHRLFEKIVIALLLVITFGFVFGLFIAPPNPLDVLGGLIPHFTTTDSVLMASSMLGATVMPHAIYMHSTLVNDHYAPGEKKPTVRQLLHGSKIDVAWALLLAGTVNVVLLIIAANSLHGMAGTDSIEGAQHAIVSVLGPVVGTIFSIGLLASSLSSTSVGTYAGSEIMHGLLRIKAPMWACRVVTLVPALVVLWFAPNPTMALVIGQVILSIGIPFAIIPLMRYTHDRTLMGEYVDGTAKHVIFVAVAVLIVALNVLLIVLTLLGKA</sequence>
<name>A0A430FKY6_9BIFI</name>
<evidence type="ECO:0000256" key="1">
    <source>
        <dbReference type="ARBA" id="ARBA00004141"/>
    </source>
</evidence>
<feature type="compositionally biased region" description="Basic and acidic residues" evidence="6">
    <location>
        <begin position="1"/>
        <end position="17"/>
    </location>
</feature>
<organism evidence="8 9">
    <name type="scientific">Bifidobacterium goeldii</name>
    <dbReference type="NCBI Taxonomy" id="2306975"/>
    <lineage>
        <taxon>Bacteria</taxon>
        <taxon>Bacillati</taxon>
        <taxon>Actinomycetota</taxon>
        <taxon>Actinomycetes</taxon>
        <taxon>Bifidobacteriales</taxon>
        <taxon>Bifidobacteriaceae</taxon>
        <taxon>Bifidobacterium</taxon>
    </lineage>
</organism>
<gene>
    <name evidence="8" type="ORF">D2E25_0773</name>
</gene>
<evidence type="ECO:0000256" key="7">
    <source>
        <dbReference type="SAM" id="Phobius"/>
    </source>
</evidence>
<comment type="subcellular location">
    <subcellularLocation>
        <location evidence="1">Membrane</location>
        <topology evidence="1">Multi-pass membrane protein</topology>
    </subcellularLocation>
</comment>
<dbReference type="Pfam" id="PF01566">
    <property type="entry name" value="Nramp"/>
    <property type="match status" value="1"/>
</dbReference>
<feature type="transmembrane region" description="Helical" evidence="7">
    <location>
        <begin position="396"/>
        <end position="415"/>
    </location>
</feature>
<evidence type="ECO:0000256" key="2">
    <source>
        <dbReference type="ARBA" id="ARBA00022448"/>
    </source>
</evidence>
<feature type="transmembrane region" description="Helical" evidence="7">
    <location>
        <begin position="169"/>
        <end position="190"/>
    </location>
</feature>
<evidence type="ECO:0000256" key="4">
    <source>
        <dbReference type="ARBA" id="ARBA00022989"/>
    </source>
</evidence>
<feature type="transmembrane region" description="Helical" evidence="7">
    <location>
        <begin position="241"/>
        <end position="259"/>
    </location>
</feature>
<keyword evidence="9" id="KW-1185">Reference proteome</keyword>